<evidence type="ECO:0000256" key="2">
    <source>
        <dbReference type="ARBA" id="ARBA00022676"/>
    </source>
</evidence>
<dbReference type="InterPro" id="IPR055270">
    <property type="entry name" value="Glyco_tran_10_C"/>
</dbReference>
<dbReference type="RefSeq" id="WP_226582966.1">
    <property type="nucleotide sequence ID" value="NZ_BLAY01000051.1"/>
</dbReference>
<gene>
    <name evidence="5" type="ORF">MiSe_35080</name>
</gene>
<keyword evidence="2" id="KW-0328">Glycosyltransferase</keyword>
<accession>A0AAV3X968</accession>
<dbReference type="Pfam" id="PF00852">
    <property type="entry name" value="Glyco_transf_10"/>
    <property type="match status" value="1"/>
</dbReference>
<dbReference type="EMBL" id="BLAY01000051">
    <property type="protein sequence ID" value="GET38749.1"/>
    <property type="molecule type" value="Genomic_DNA"/>
</dbReference>
<dbReference type="PANTHER" id="PTHR11929">
    <property type="entry name" value="ALPHA- 1,3 -FUCOSYLTRANSFERASE"/>
    <property type="match status" value="1"/>
</dbReference>
<dbReference type="Gene3D" id="3.40.50.11660">
    <property type="entry name" value="Glycosyl transferase family 10, C-terminal domain"/>
    <property type="match status" value="1"/>
</dbReference>
<comment type="caution">
    <text evidence="5">The sequence shown here is derived from an EMBL/GenBank/DDBJ whole genome shotgun (WGS) entry which is preliminary data.</text>
</comment>
<evidence type="ECO:0000256" key="3">
    <source>
        <dbReference type="ARBA" id="ARBA00022679"/>
    </source>
</evidence>
<dbReference type="InterPro" id="IPR038577">
    <property type="entry name" value="GT10-like_C_sf"/>
</dbReference>
<dbReference type="SUPFAM" id="SSF53756">
    <property type="entry name" value="UDP-Glycosyltransferase/glycogen phosphorylase"/>
    <property type="match status" value="1"/>
</dbReference>
<dbReference type="PANTHER" id="PTHR11929:SF194">
    <property type="entry name" value="ALPHA-(1,3)-FUCOSYLTRANSFERASE 10"/>
    <property type="match status" value="1"/>
</dbReference>
<feature type="domain" description="Fucosyltransferase C-terminal" evidence="4">
    <location>
        <begin position="156"/>
        <end position="271"/>
    </location>
</feature>
<sequence length="321" mass="37275">MGRKIVGMVSSYVGLNPGPVDWLWQQTPNFFGVWGNIEMQATANQPDFLLLYQFDFAPKPTQEKGWKKLLKKFQPPQEEDFRPQFRGVSQERIIYLMREPPLEEIIHINQAVYEKAKQYCGYISGPDDFAPTPDYMPAIWYHNNSFSDLNELPSPPKEKTCSWITSGISRTANHRQRLEFVRLLQNNEVKFDLYGRGLPNWAKTNGQLFNKWYAMAPYYYNLSIENYAENNWYVSEKLWDALLAWCLPIYYGGPAADKLLPPGSFLRLPSLDEKGLAYIQEVTSTPDAWYAAKDAIAEARQIILHKLNLLNWLSEFVEKHS</sequence>
<keyword evidence="6" id="KW-1185">Reference proteome</keyword>
<dbReference type="Proteomes" id="UP001050975">
    <property type="component" value="Unassembled WGS sequence"/>
</dbReference>
<proteinExistence type="inferred from homology"/>
<dbReference type="AlphaFoldDB" id="A0AAV3X968"/>
<comment type="similarity">
    <text evidence="1">Belongs to the glycosyltransferase 10 family.</text>
</comment>
<dbReference type="InterPro" id="IPR001503">
    <property type="entry name" value="Glyco_trans_10"/>
</dbReference>
<protein>
    <recommendedName>
        <fullName evidence="4">Fucosyltransferase C-terminal domain-containing protein</fullName>
    </recommendedName>
</protein>
<evidence type="ECO:0000313" key="6">
    <source>
        <dbReference type="Proteomes" id="UP001050975"/>
    </source>
</evidence>
<evidence type="ECO:0000256" key="1">
    <source>
        <dbReference type="ARBA" id="ARBA00008919"/>
    </source>
</evidence>
<organism evidence="5 6">
    <name type="scientific">Microseira wollei NIES-4236</name>
    <dbReference type="NCBI Taxonomy" id="2530354"/>
    <lineage>
        <taxon>Bacteria</taxon>
        <taxon>Bacillati</taxon>
        <taxon>Cyanobacteriota</taxon>
        <taxon>Cyanophyceae</taxon>
        <taxon>Oscillatoriophycideae</taxon>
        <taxon>Aerosakkonematales</taxon>
        <taxon>Aerosakkonemataceae</taxon>
        <taxon>Microseira</taxon>
    </lineage>
</organism>
<dbReference type="GO" id="GO:0046920">
    <property type="term" value="F:alpha-(1-&gt;3)-fucosyltransferase activity"/>
    <property type="evidence" value="ECO:0007669"/>
    <property type="project" value="TreeGrafter"/>
</dbReference>
<dbReference type="GO" id="GO:0016020">
    <property type="term" value="C:membrane"/>
    <property type="evidence" value="ECO:0007669"/>
    <property type="project" value="InterPro"/>
</dbReference>
<name>A0AAV3X968_9CYAN</name>
<keyword evidence="3" id="KW-0808">Transferase</keyword>
<evidence type="ECO:0000259" key="4">
    <source>
        <dbReference type="Pfam" id="PF00852"/>
    </source>
</evidence>
<evidence type="ECO:0000313" key="5">
    <source>
        <dbReference type="EMBL" id="GET38749.1"/>
    </source>
</evidence>
<reference evidence="5" key="1">
    <citation type="submission" date="2019-10" db="EMBL/GenBank/DDBJ databases">
        <title>Draft genome sequece of Microseira wollei NIES-4236.</title>
        <authorList>
            <person name="Yamaguchi H."/>
            <person name="Suzuki S."/>
            <person name="Kawachi M."/>
        </authorList>
    </citation>
    <scope>NUCLEOTIDE SEQUENCE</scope>
    <source>
        <strain evidence="5">NIES-4236</strain>
    </source>
</reference>